<evidence type="ECO:0000256" key="2">
    <source>
        <dbReference type="ARBA" id="ARBA00022729"/>
    </source>
</evidence>
<dbReference type="AlphaFoldDB" id="K8EFV4"/>
<accession>K8EFV4</accession>
<evidence type="ECO:0000313" key="6">
    <source>
        <dbReference type="Proteomes" id="UP000009315"/>
    </source>
</evidence>
<name>K8EFV4_9FIRM</name>
<evidence type="ECO:0000313" key="5">
    <source>
        <dbReference type="EMBL" id="CCO07571.1"/>
    </source>
</evidence>
<dbReference type="InterPro" id="IPR002509">
    <property type="entry name" value="NODB_dom"/>
</dbReference>
<keyword evidence="6" id="KW-1185">Reference proteome</keyword>
<evidence type="ECO:0000256" key="1">
    <source>
        <dbReference type="ARBA" id="ARBA00004613"/>
    </source>
</evidence>
<dbReference type="GO" id="GO:0005576">
    <property type="term" value="C:extracellular region"/>
    <property type="evidence" value="ECO:0007669"/>
    <property type="project" value="UniProtKB-SubCell"/>
</dbReference>
<organism evidence="5 6">
    <name type="scientific">Desulforamulus hydrothermalis Lam5 = DSM 18033</name>
    <dbReference type="NCBI Taxonomy" id="1121428"/>
    <lineage>
        <taxon>Bacteria</taxon>
        <taxon>Bacillati</taxon>
        <taxon>Bacillota</taxon>
        <taxon>Clostridia</taxon>
        <taxon>Eubacteriales</taxon>
        <taxon>Peptococcaceae</taxon>
        <taxon>Desulforamulus</taxon>
    </lineage>
</organism>
<protein>
    <submittedName>
        <fullName evidence="5">Polysaccharide deacetylase</fullName>
    </submittedName>
</protein>
<reference evidence="5 6" key="1">
    <citation type="journal article" date="2013" name="Genome Announc.">
        <title>Genome Sequence of the Sulfate-Reducing Bacterium Desulfotomaculum hydrothermale Lam5(T).</title>
        <authorList>
            <person name="Amin O."/>
            <person name="Fardeau M.L."/>
            <person name="Valette O."/>
            <person name="Hirschler-Rea A."/>
            <person name="Barbe V."/>
            <person name="Medigue C."/>
            <person name="Vacherie B."/>
            <person name="Ollivier B."/>
            <person name="Bertin P.N."/>
            <person name="Dolla A."/>
        </authorList>
    </citation>
    <scope>NUCLEOTIDE SEQUENCE [LARGE SCALE GENOMIC DNA]</scope>
    <source>
        <strain evidence="6">Lam5 / DSM 18033</strain>
    </source>
</reference>
<dbReference type="eggNOG" id="COG0726">
    <property type="taxonomic scope" value="Bacteria"/>
</dbReference>
<keyword evidence="3" id="KW-0472">Membrane</keyword>
<dbReference type="GO" id="GO:0016810">
    <property type="term" value="F:hydrolase activity, acting on carbon-nitrogen (but not peptide) bonds"/>
    <property type="evidence" value="ECO:0007669"/>
    <property type="project" value="InterPro"/>
</dbReference>
<proteinExistence type="predicted"/>
<dbReference type="CDD" id="cd10918">
    <property type="entry name" value="CE4_NodB_like_5s_6s"/>
    <property type="match status" value="1"/>
</dbReference>
<dbReference type="SUPFAM" id="SSF88713">
    <property type="entry name" value="Glycoside hydrolase/deacetylase"/>
    <property type="match status" value="1"/>
</dbReference>
<comment type="subcellular location">
    <subcellularLocation>
        <location evidence="1">Secreted</location>
    </subcellularLocation>
</comment>
<dbReference type="PANTHER" id="PTHR34216:SF3">
    <property type="entry name" value="POLY-BETA-1,6-N-ACETYL-D-GLUCOSAMINE N-DEACETYLASE"/>
    <property type="match status" value="1"/>
</dbReference>
<dbReference type="Gene3D" id="3.20.20.370">
    <property type="entry name" value="Glycoside hydrolase/deacetylase"/>
    <property type="match status" value="1"/>
</dbReference>
<dbReference type="Proteomes" id="UP000009315">
    <property type="component" value="Unassembled WGS sequence"/>
</dbReference>
<dbReference type="InterPro" id="IPR011330">
    <property type="entry name" value="Glyco_hydro/deAcase_b/a-brl"/>
</dbReference>
<dbReference type="EMBL" id="CAOS01000003">
    <property type="protein sequence ID" value="CCO07571.1"/>
    <property type="molecule type" value="Genomic_DNA"/>
</dbReference>
<evidence type="ECO:0000256" key="3">
    <source>
        <dbReference type="SAM" id="Phobius"/>
    </source>
</evidence>
<keyword evidence="3" id="KW-0812">Transmembrane</keyword>
<dbReference type="STRING" id="1121428.DESHY_110517"/>
<gene>
    <name evidence="5" type="ORF">DESHY_110517</name>
</gene>
<dbReference type="InterPro" id="IPR051398">
    <property type="entry name" value="Polysacch_Deacetylase"/>
</dbReference>
<dbReference type="PANTHER" id="PTHR34216">
    <property type="match status" value="1"/>
</dbReference>
<keyword evidence="2" id="KW-0732">Signal</keyword>
<keyword evidence="3" id="KW-1133">Transmembrane helix</keyword>
<sequence>MHRPVAMACVNILLEVARVSAVKKIFLVSLAVAALLATGAGMWYRYQKQAIPSDARYPQLQGIPILMYHKVNPDPRTGGLGLRVPPDKFEWQMRYLSKNGYQTVSLEDVIDHFEKGKHLPDKPVVITFDDGYKDNYQFAYPIMKQYGFTGTVFVVSKAIGNTNFFDVEKKLQPANKMMDWHEIRELAEAGFTIGAHTVDHPHLAEVPPEVARHQIEESKRALEHGLQKPVTVFAYPYGSYNDTVSELVKQAGYRAAVTTRLGLAKAGDNPFQLRRIRVTGHYSNEKFIEELHKY</sequence>
<feature type="domain" description="NodB homology" evidence="4">
    <location>
        <begin position="122"/>
        <end position="294"/>
    </location>
</feature>
<evidence type="ECO:0000259" key="4">
    <source>
        <dbReference type="PROSITE" id="PS51677"/>
    </source>
</evidence>
<comment type="caution">
    <text evidence="5">The sequence shown here is derived from an EMBL/GenBank/DDBJ whole genome shotgun (WGS) entry which is preliminary data.</text>
</comment>
<dbReference type="GO" id="GO:0005975">
    <property type="term" value="P:carbohydrate metabolic process"/>
    <property type="evidence" value="ECO:0007669"/>
    <property type="project" value="InterPro"/>
</dbReference>
<feature type="transmembrane region" description="Helical" evidence="3">
    <location>
        <begin position="25"/>
        <end position="44"/>
    </location>
</feature>
<dbReference type="PROSITE" id="PS51677">
    <property type="entry name" value="NODB"/>
    <property type="match status" value="1"/>
</dbReference>
<dbReference type="Pfam" id="PF01522">
    <property type="entry name" value="Polysacc_deac_1"/>
    <property type="match status" value="1"/>
</dbReference>